<dbReference type="PANTHER" id="PTHR40202:SF1">
    <property type="entry name" value="HD DOMAIN-CONTAINING PROTEIN"/>
    <property type="match status" value="1"/>
</dbReference>
<accession>A0A6V0I2Z4</accession>
<reference evidence="1" key="1">
    <citation type="submission" date="2021-01" db="EMBL/GenBank/DDBJ databases">
        <authorList>
            <person name="Corre E."/>
            <person name="Pelletier E."/>
            <person name="Niang G."/>
            <person name="Scheremetjew M."/>
            <person name="Finn R."/>
            <person name="Kale V."/>
            <person name="Holt S."/>
            <person name="Cochrane G."/>
            <person name="Meng A."/>
            <person name="Brown T."/>
            <person name="Cohen L."/>
        </authorList>
    </citation>
    <scope>NUCLEOTIDE SEQUENCE</scope>
    <source>
        <strain evidence="1">RCC3387</strain>
    </source>
</reference>
<dbReference type="AlphaFoldDB" id="A0A6V0I2Z4"/>
<organism evidence="1">
    <name type="scientific">Zooxanthella nutricula</name>
    <dbReference type="NCBI Taxonomy" id="1333877"/>
    <lineage>
        <taxon>Eukaryota</taxon>
        <taxon>Sar</taxon>
        <taxon>Alveolata</taxon>
        <taxon>Dinophyceae</taxon>
        <taxon>Peridiniales</taxon>
        <taxon>Peridiniales incertae sedis</taxon>
        <taxon>Zooxanthella</taxon>
    </lineage>
</organism>
<proteinExistence type="predicted"/>
<dbReference type="PANTHER" id="PTHR40202">
    <property type="match status" value="1"/>
</dbReference>
<sequence>MSRRALAGLWHFARTPQRAGWHKREALLGQKMPHEPRRFQTVAQTPIDRNVKQILGLLQSAPGKSQLAREPTAPRSLGRVSPLTRGLRAAEEASEQGFGDELVLAALLHDCGQLLGAGDPHTASLPPEERASKWLRAKGMSTQVCSLVFRDVDTRRYIWHMDPGLFQSLPDSAKADLTAKGGPMAADEAAAFEQLRLFGASMALRRCCEVADMAAEDPRPPGGIAQYRCLLEEHLGEQLAEQCWWETLGESGTYHLKR</sequence>
<name>A0A6V0I2Z4_9DINO</name>
<protein>
    <recommendedName>
        <fullName evidence="2">HD domain-containing protein</fullName>
    </recommendedName>
</protein>
<evidence type="ECO:0000313" key="1">
    <source>
        <dbReference type="EMBL" id="CAD9534535.1"/>
    </source>
</evidence>
<dbReference type="InterPro" id="IPR052567">
    <property type="entry name" value="OP_Dioxygenase"/>
</dbReference>
<dbReference type="EMBL" id="HBGW01021645">
    <property type="protein sequence ID" value="CAD9534535.1"/>
    <property type="molecule type" value="Transcribed_RNA"/>
</dbReference>
<dbReference type="Gene3D" id="1.10.3210.10">
    <property type="entry name" value="Hypothetical protein af1432"/>
    <property type="match status" value="1"/>
</dbReference>
<evidence type="ECO:0008006" key="2">
    <source>
        <dbReference type="Google" id="ProtNLM"/>
    </source>
</evidence>
<gene>
    <name evidence="1" type="ORF">BRAN1462_LOCUS13688</name>
</gene>